<dbReference type="Gene3D" id="1.10.486.10">
    <property type="entry name" value="PCRA, domain 4"/>
    <property type="match status" value="1"/>
</dbReference>
<dbReference type="InterPro" id="IPR016195">
    <property type="entry name" value="Pol/histidinol_Pase-like"/>
</dbReference>
<evidence type="ECO:0000313" key="16">
    <source>
        <dbReference type="Proteomes" id="UP000823902"/>
    </source>
</evidence>
<dbReference type="GO" id="GO:0003677">
    <property type="term" value="F:DNA binding"/>
    <property type="evidence" value="ECO:0007669"/>
    <property type="project" value="UniProtKB-KW"/>
</dbReference>
<evidence type="ECO:0000256" key="3">
    <source>
        <dbReference type="ARBA" id="ARBA00022801"/>
    </source>
</evidence>
<dbReference type="InterPro" id="IPR013986">
    <property type="entry name" value="DExx_box_DNA_helicase_dom_sf"/>
</dbReference>
<dbReference type="CDD" id="cd18807">
    <property type="entry name" value="SF1_C_UvrD"/>
    <property type="match status" value="1"/>
</dbReference>
<keyword evidence="3 11" id="KW-0378">Hydrolase</keyword>
<evidence type="ECO:0000256" key="2">
    <source>
        <dbReference type="ARBA" id="ARBA00022741"/>
    </source>
</evidence>
<dbReference type="Pfam" id="PF13361">
    <property type="entry name" value="UvrD_C"/>
    <property type="match status" value="2"/>
</dbReference>
<evidence type="ECO:0000313" key="15">
    <source>
        <dbReference type="EMBL" id="HJC75598.1"/>
    </source>
</evidence>
<dbReference type="Proteomes" id="UP000823902">
    <property type="component" value="Unassembled WGS sequence"/>
</dbReference>
<comment type="caution">
    <text evidence="15">The sequence shown here is derived from an EMBL/GenBank/DDBJ whole genome shotgun (WGS) entry which is preliminary data.</text>
</comment>
<dbReference type="SUPFAM" id="SSF52540">
    <property type="entry name" value="P-loop containing nucleoside triphosphate hydrolases"/>
    <property type="match status" value="1"/>
</dbReference>
<dbReference type="EC" id="5.6.2.4" evidence="9"/>
<evidence type="ECO:0000256" key="6">
    <source>
        <dbReference type="ARBA" id="ARBA00023125"/>
    </source>
</evidence>
<dbReference type="Gene3D" id="3.40.50.300">
    <property type="entry name" value="P-loop containing nucleotide triphosphate hydrolases"/>
    <property type="match status" value="2"/>
</dbReference>
<dbReference type="AlphaFoldDB" id="A0A9D2TNU5"/>
<dbReference type="GO" id="GO:0016787">
    <property type="term" value="F:hydrolase activity"/>
    <property type="evidence" value="ECO:0007669"/>
    <property type="project" value="UniProtKB-UniRule"/>
</dbReference>
<comment type="catalytic activity">
    <reaction evidence="10">
        <text>ATP + H2O = ADP + phosphate + H(+)</text>
        <dbReference type="Rhea" id="RHEA:13065"/>
        <dbReference type="ChEBI" id="CHEBI:15377"/>
        <dbReference type="ChEBI" id="CHEBI:15378"/>
        <dbReference type="ChEBI" id="CHEBI:30616"/>
        <dbReference type="ChEBI" id="CHEBI:43474"/>
        <dbReference type="ChEBI" id="CHEBI:456216"/>
        <dbReference type="EC" id="5.6.2.4"/>
    </reaction>
</comment>
<evidence type="ECO:0000256" key="10">
    <source>
        <dbReference type="ARBA" id="ARBA00048988"/>
    </source>
</evidence>
<dbReference type="SUPFAM" id="SSF89550">
    <property type="entry name" value="PHP domain-like"/>
    <property type="match status" value="1"/>
</dbReference>
<evidence type="ECO:0000256" key="9">
    <source>
        <dbReference type="ARBA" id="ARBA00034808"/>
    </source>
</evidence>
<evidence type="ECO:0000259" key="13">
    <source>
        <dbReference type="PROSITE" id="PS51198"/>
    </source>
</evidence>
<reference evidence="15" key="2">
    <citation type="submission" date="2021-04" db="EMBL/GenBank/DDBJ databases">
        <authorList>
            <person name="Gilroy R."/>
        </authorList>
    </citation>
    <scope>NUCLEOTIDE SEQUENCE</scope>
    <source>
        <strain evidence="15">CHK196-7946</strain>
    </source>
</reference>
<dbReference type="CDD" id="cd19067">
    <property type="entry name" value="PfuEndoQ-like"/>
    <property type="match status" value="1"/>
</dbReference>
<name>A0A9D2TNU5_9FIRM</name>
<dbReference type="InterPro" id="IPR014017">
    <property type="entry name" value="DNA_helicase_UvrD-like_C"/>
</dbReference>
<comment type="similarity">
    <text evidence="1">Belongs to the helicase family. UvrD subfamily.</text>
</comment>
<organism evidence="15 16">
    <name type="scientific">Candidatus Mediterraneibacter faecavium</name>
    <dbReference type="NCBI Taxonomy" id="2838668"/>
    <lineage>
        <taxon>Bacteria</taxon>
        <taxon>Bacillati</taxon>
        <taxon>Bacillota</taxon>
        <taxon>Clostridia</taxon>
        <taxon>Lachnospirales</taxon>
        <taxon>Lachnospiraceae</taxon>
        <taxon>Mediterraneibacter</taxon>
    </lineage>
</organism>
<protein>
    <recommendedName>
        <fullName evidence="9">DNA 3'-5' helicase</fullName>
        <ecNumber evidence="9">5.6.2.4</ecNumber>
    </recommendedName>
</protein>
<dbReference type="CDD" id="cd17932">
    <property type="entry name" value="DEXQc_UvrD"/>
    <property type="match status" value="1"/>
</dbReference>
<feature type="compositionally biased region" description="Basic and acidic residues" evidence="12">
    <location>
        <begin position="431"/>
        <end position="456"/>
    </location>
</feature>
<reference evidence="15" key="1">
    <citation type="journal article" date="2021" name="PeerJ">
        <title>Extensive microbial diversity within the chicken gut microbiome revealed by metagenomics and culture.</title>
        <authorList>
            <person name="Gilroy R."/>
            <person name="Ravi A."/>
            <person name="Getino M."/>
            <person name="Pursley I."/>
            <person name="Horton D.L."/>
            <person name="Alikhan N.F."/>
            <person name="Baker D."/>
            <person name="Gharbi K."/>
            <person name="Hall N."/>
            <person name="Watson M."/>
            <person name="Adriaenssens E.M."/>
            <person name="Foster-Nyarko E."/>
            <person name="Jarju S."/>
            <person name="Secka A."/>
            <person name="Antonio M."/>
            <person name="Oren A."/>
            <person name="Chaudhuri R.R."/>
            <person name="La Ragione R."/>
            <person name="Hildebrand F."/>
            <person name="Pallen M.J."/>
        </authorList>
    </citation>
    <scope>NUCLEOTIDE SEQUENCE</scope>
    <source>
        <strain evidence="15">CHK196-7946</strain>
    </source>
</reference>
<evidence type="ECO:0000256" key="11">
    <source>
        <dbReference type="PROSITE-ProRule" id="PRU00560"/>
    </source>
</evidence>
<dbReference type="Gene3D" id="3.20.20.140">
    <property type="entry name" value="Metal-dependent hydrolases"/>
    <property type="match status" value="1"/>
</dbReference>
<evidence type="ECO:0000256" key="7">
    <source>
        <dbReference type="ARBA" id="ARBA00023235"/>
    </source>
</evidence>
<evidence type="ECO:0000259" key="14">
    <source>
        <dbReference type="PROSITE" id="PS51217"/>
    </source>
</evidence>
<feature type="binding site" evidence="11">
    <location>
        <begin position="516"/>
        <end position="523"/>
    </location>
    <ligand>
        <name>ATP</name>
        <dbReference type="ChEBI" id="CHEBI:30616"/>
    </ligand>
</feature>
<dbReference type="GO" id="GO:0005524">
    <property type="term" value="F:ATP binding"/>
    <property type="evidence" value="ECO:0007669"/>
    <property type="project" value="UniProtKB-UniRule"/>
</dbReference>
<dbReference type="InterPro" id="IPR027417">
    <property type="entry name" value="P-loop_NTPase"/>
</dbReference>
<keyword evidence="7" id="KW-0413">Isomerase</keyword>
<dbReference type="EMBL" id="DWVY01000058">
    <property type="protein sequence ID" value="HJC75598.1"/>
    <property type="molecule type" value="Genomic_DNA"/>
</dbReference>
<feature type="domain" description="UvrD-like helicase C-terminal" evidence="14">
    <location>
        <begin position="768"/>
        <end position="1067"/>
    </location>
</feature>
<dbReference type="PROSITE" id="PS51217">
    <property type="entry name" value="UVRD_HELICASE_CTER"/>
    <property type="match status" value="1"/>
</dbReference>
<feature type="compositionally biased region" description="Basic and acidic residues" evidence="12">
    <location>
        <begin position="1134"/>
        <end position="1146"/>
    </location>
</feature>
<proteinExistence type="inferred from homology"/>
<keyword evidence="5 11" id="KW-0067">ATP-binding</keyword>
<evidence type="ECO:0000256" key="12">
    <source>
        <dbReference type="SAM" id="MobiDB-lite"/>
    </source>
</evidence>
<feature type="region of interest" description="Disordered" evidence="12">
    <location>
        <begin position="929"/>
        <end position="948"/>
    </location>
</feature>
<keyword evidence="4 11" id="KW-0347">Helicase</keyword>
<sequence>MYIGDLHIHSRYSRATSKDCTPEHLDLWARKKGIHIVGTGDFTHPAWREELAEKLEPAEDGLYVLKDEYRIKDEVIPGEMIPRFVITGEISSIYKKNGKVRKVHSLILLPGLEDAERISAKLEQIGNIHSDGRPILGLDCHDLLEIILELCPQAVYVPAHIWTPHFSLFGAFSGFDTVEECFEDLTPYIHAVETGLSSDPPMNWRVSALDRYQLISNSDAHSPAKLGREANLFDIPLSYEGLSRAIQTGEGLYGTIEFFPEEGKYHMDGHRKCNLCLTPSDTLKYNGICPVCGRKITIGVSHRVEELSDRAEGYVRENAKPFESLVPLPEVIGASSGHSAASVKVQREYQKMLIRLGPEFDILRTLPLEDIRRVSGTRVAEGIGRLRRGQVERIPGFDGEYGVIRLFSAEELDNTEGQMSFFELIGTQESGKGRTERAGQRSTADRKNTARRRDTADQQNTTEQRDTAEQRQTEIPAEQEEAREKQQDQRQSLSPRLNPEQENAVRCTLPHIAVKAGPGTGKTKTLVSRLRYLLEYRKVRPAEITAVTFTNQAAAEMRERIEKETGKKQAGRAMQIGTFHAICLNFLKEQGEEFTLMGEAQQRLLAEEVIAHTGINAKAGKFLEQVSRRKSGVEDALTGELSGDSVIDDPAWQQAFQTYEERKEELHLLDFDDLLLRTAQRIEDGQVHDGWEKKFRYLLVDEFQDINHAQLALVKLWSRVGRELFVIGDPDQSIYGFRGADSACFERLGKEYGDLEVISLKENYRSAPQILRAASAVIQAAGTGKAPAVIQAAGSGEASAAIQAAGSGEVEKREMLHPNCPDGVPVRIVRAGSPMGEAIFIAKEINRMTGGMGMLEAHQTAWEHPEQKVRSFDEIAVLCRTHHQAELVEKCLRTESIPYVIAGREDYLNEESVQNSLSFFRLIEQTEESGKPAEAFQEGSENTRQGEAMDVSGSISDISGMELCAKYFWKLEWSEMTAEVLWNTLAKYRPFYKKKKPQKFLEQWMEEMELTDDSAMQKLLQASVFYKTMPEFMYALELGVESDLKRCGSKKYTSDAVTVMTLHGSKGLEFPAVFIYGVEKGSIPLENEKHPSDKEEERRLFYVGMTRAKEELILTTSGEESEFTGAIPADVSVHENEEKKKKEQEWRQMSLFDL</sequence>
<accession>A0A9D2TNU5</accession>
<dbReference type="PROSITE" id="PS51198">
    <property type="entry name" value="UVRD_HELICASE_ATP_BIND"/>
    <property type="match status" value="1"/>
</dbReference>
<feature type="region of interest" description="Disordered" evidence="12">
    <location>
        <begin position="425"/>
        <end position="504"/>
    </location>
</feature>
<dbReference type="PANTHER" id="PTHR11070">
    <property type="entry name" value="UVRD / RECB / PCRA DNA HELICASE FAMILY MEMBER"/>
    <property type="match status" value="1"/>
</dbReference>
<feature type="compositionally biased region" description="Basic and acidic residues" evidence="12">
    <location>
        <begin position="463"/>
        <end position="472"/>
    </location>
</feature>
<dbReference type="InterPro" id="IPR014016">
    <property type="entry name" value="UvrD-like_ATP-bd"/>
</dbReference>
<dbReference type="Gene3D" id="1.10.10.160">
    <property type="match status" value="1"/>
</dbReference>
<keyword evidence="6" id="KW-0238">DNA-binding</keyword>
<dbReference type="GO" id="GO:0043138">
    <property type="term" value="F:3'-5' DNA helicase activity"/>
    <property type="evidence" value="ECO:0007669"/>
    <property type="project" value="UniProtKB-EC"/>
</dbReference>
<dbReference type="Pfam" id="PF00580">
    <property type="entry name" value="UvrD-helicase"/>
    <property type="match status" value="1"/>
</dbReference>
<dbReference type="GO" id="GO:0000725">
    <property type="term" value="P:recombinational repair"/>
    <property type="evidence" value="ECO:0007669"/>
    <property type="project" value="TreeGrafter"/>
</dbReference>
<dbReference type="PANTHER" id="PTHR11070:SF2">
    <property type="entry name" value="ATP-DEPENDENT DNA HELICASE SRS2"/>
    <property type="match status" value="1"/>
</dbReference>
<dbReference type="InterPro" id="IPR000212">
    <property type="entry name" value="DNA_helicase_UvrD/REP"/>
</dbReference>
<feature type="domain" description="UvrD-like helicase ATP-binding" evidence="13">
    <location>
        <begin position="495"/>
        <end position="767"/>
    </location>
</feature>
<evidence type="ECO:0000256" key="5">
    <source>
        <dbReference type="ARBA" id="ARBA00022840"/>
    </source>
</evidence>
<evidence type="ECO:0000256" key="4">
    <source>
        <dbReference type="ARBA" id="ARBA00022806"/>
    </source>
</evidence>
<comment type="catalytic activity">
    <reaction evidence="8">
        <text>Couples ATP hydrolysis with the unwinding of duplex DNA by translocating in the 3'-5' direction.</text>
        <dbReference type="EC" id="5.6.2.4"/>
    </reaction>
</comment>
<feature type="region of interest" description="Disordered" evidence="12">
    <location>
        <begin position="1134"/>
        <end position="1154"/>
    </location>
</feature>
<evidence type="ECO:0000256" key="1">
    <source>
        <dbReference type="ARBA" id="ARBA00009922"/>
    </source>
</evidence>
<gene>
    <name evidence="15" type="ORF">H9697_11780</name>
</gene>
<keyword evidence="2 11" id="KW-0547">Nucleotide-binding</keyword>
<evidence type="ECO:0000256" key="8">
    <source>
        <dbReference type="ARBA" id="ARBA00034617"/>
    </source>
</evidence>